<sequence length="98" mass="11114">MNGADPDFYWQKSPGISGMAFYNSDRFPQWKNSLFIGALAERNLIRLTLEGDKVVAEERLLNDRGERIREVRLGPDGYLYLLTDHDNGKLLKVGLAAD</sequence>
<protein>
    <recommendedName>
        <fullName evidence="1">Glucose/Sorbosone dehydrogenase domain-containing protein</fullName>
    </recommendedName>
</protein>
<dbReference type="InterPro" id="IPR011041">
    <property type="entry name" value="Quinoprot_gluc/sorb_DH_b-prop"/>
</dbReference>
<keyword evidence="3" id="KW-1185">Reference proteome</keyword>
<dbReference type="SUPFAM" id="SSF50952">
    <property type="entry name" value="Soluble quinoprotein glucose dehydrogenase"/>
    <property type="match status" value="1"/>
</dbReference>
<comment type="caution">
    <text evidence="2">The sequence shown here is derived from an EMBL/GenBank/DDBJ whole genome shotgun (WGS) entry which is preliminary data.</text>
</comment>
<organism evidence="2 3">
    <name type="scientific">Brenneria alni</name>
    <dbReference type="NCBI Taxonomy" id="71656"/>
    <lineage>
        <taxon>Bacteria</taxon>
        <taxon>Pseudomonadati</taxon>
        <taxon>Pseudomonadota</taxon>
        <taxon>Gammaproteobacteria</taxon>
        <taxon>Enterobacterales</taxon>
        <taxon>Pectobacteriaceae</taxon>
        <taxon>Brenneria</taxon>
    </lineage>
</organism>
<dbReference type="Gene3D" id="2.120.10.30">
    <property type="entry name" value="TolB, C-terminal domain"/>
    <property type="match status" value="1"/>
</dbReference>
<evidence type="ECO:0000313" key="2">
    <source>
        <dbReference type="EMBL" id="RLM27282.1"/>
    </source>
</evidence>
<dbReference type="EMBL" id="MJLZ01000004">
    <property type="protein sequence ID" value="RLM27282.1"/>
    <property type="molecule type" value="Genomic_DNA"/>
</dbReference>
<accession>A0A421DSI4</accession>
<dbReference type="InterPro" id="IPR011042">
    <property type="entry name" value="6-blade_b-propeller_TolB-like"/>
</dbReference>
<gene>
    <name evidence="2" type="ORF">BIY29_03425</name>
</gene>
<feature type="domain" description="Glucose/Sorbosone dehydrogenase" evidence="1">
    <location>
        <begin position="5"/>
        <end position="92"/>
    </location>
</feature>
<dbReference type="Proteomes" id="UP000285648">
    <property type="component" value="Unassembled WGS sequence"/>
</dbReference>
<dbReference type="Pfam" id="PF07995">
    <property type="entry name" value="GSDH"/>
    <property type="match status" value="1"/>
</dbReference>
<evidence type="ECO:0000259" key="1">
    <source>
        <dbReference type="Pfam" id="PF07995"/>
    </source>
</evidence>
<reference evidence="2 3" key="1">
    <citation type="submission" date="2016-09" db="EMBL/GenBank/DDBJ databases">
        <authorList>
            <person name="Doonan J."/>
            <person name="Pachebat J.A."/>
            <person name="Golyshin P.N."/>
            <person name="Denman S."/>
            <person name="Mcdonald J.E."/>
        </authorList>
    </citation>
    <scope>NUCLEOTIDE SEQUENCE [LARGE SCALE GENOMIC DNA]</scope>
    <source>
        <strain evidence="2 3">NCPPB 3934</strain>
    </source>
</reference>
<name>A0A421DSI4_9GAMM</name>
<proteinExistence type="predicted"/>
<evidence type="ECO:0000313" key="3">
    <source>
        <dbReference type="Proteomes" id="UP000285648"/>
    </source>
</evidence>
<dbReference type="InterPro" id="IPR012938">
    <property type="entry name" value="Glc/Sorbosone_DH"/>
</dbReference>
<dbReference type="AlphaFoldDB" id="A0A421DSI4"/>